<keyword evidence="3" id="KW-0808">Transferase</keyword>
<evidence type="ECO:0000259" key="2">
    <source>
        <dbReference type="Pfam" id="PF10252"/>
    </source>
</evidence>
<feature type="compositionally biased region" description="Basic and acidic residues" evidence="1">
    <location>
        <begin position="56"/>
        <end position="66"/>
    </location>
</feature>
<evidence type="ECO:0000256" key="1">
    <source>
        <dbReference type="SAM" id="MobiDB-lite"/>
    </source>
</evidence>
<dbReference type="PANTHER" id="PTHR22055">
    <property type="entry name" value="28 KDA HEAT- AND ACID-STABLE PHOSPHOPROTEIN PDGF-ASSOCIATED PROTEIN"/>
    <property type="match status" value="1"/>
</dbReference>
<name>A0A8H7ZV99_9FUNG</name>
<sequence length="162" mass="17675">MAIGKFKHKRGGGRSFSSRCDDVEGADPFKGRKSPSSESASDSDSDSAESDGSDSDDVKNKPRFADNKAFGNTEEPSAGAATDAKVQTIVDSENPNRVKKVAFKTPTLSSAPQQLSRREREAVEKEAAKARYWELHKAGKTDEAKSDLARLAEVRRQREEAK</sequence>
<feature type="region of interest" description="Disordered" evidence="1">
    <location>
        <begin position="1"/>
        <end position="97"/>
    </location>
</feature>
<comment type="caution">
    <text evidence="3">The sequence shown here is derived from an EMBL/GenBank/DDBJ whole genome shotgun (WGS) entry which is preliminary data.</text>
</comment>
<reference evidence="3 4" key="1">
    <citation type="journal article" name="Sci. Rep.">
        <title>Genome-scale phylogenetic analyses confirm Olpidium as the closest living zoosporic fungus to the non-flagellated, terrestrial fungi.</title>
        <authorList>
            <person name="Chang Y."/>
            <person name="Rochon D."/>
            <person name="Sekimoto S."/>
            <person name="Wang Y."/>
            <person name="Chovatia M."/>
            <person name="Sandor L."/>
            <person name="Salamov A."/>
            <person name="Grigoriev I.V."/>
            <person name="Stajich J.E."/>
            <person name="Spatafora J.W."/>
        </authorList>
    </citation>
    <scope>NUCLEOTIDE SEQUENCE [LARGE SCALE GENOMIC DNA]</scope>
    <source>
        <strain evidence="3">S191</strain>
    </source>
</reference>
<dbReference type="Pfam" id="PF10252">
    <property type="entry name" value="PP28"/>
    <property type="match status" value="1"/>
</dbReference>
<feature type="compositionally biased region" description="Acidic residues" evidence="1">
    <location>
        <begin position="41"/>
        <end position="55"/>
    </location>
</feature>
<dbReference type="AlphaFoldDB" id="A0A8H7ZV99"/>
<dbReference type="EMBL" id="JAEFCI010005886">
    <property type="protein sequence ID" value="KAG5460035.1"/>
    <property type="molecule type" value="Genomic_DNA"/>
</dbReference>
<dbReference type="Proteomes" id="UP000673691">
    <property type="component" value="Unassembled WGS sequence"/>
</dbReference>
<organism evidence="3 4">
    <name type="scientific">Olpidium bornovanus</name>
    <dbReference type="NCBI Taxonomy" id="278681"/>
    <lineage>
        <taxon>Eukaryota</taxon>
        <taxon>Fungi</taxon>
        <taxon>Fungi incertae sedis</taxon>
        <taxon>Olpidiomycota</taxon>
        <taxon>Olpidiomycotina</taxon>
        <taxon>Olpidiomycetes</taxon>
        <taxon>Olpidiales</taxon>
        <taxon>Olpidiaceae</taxon>
        <taxon>Olpidium</taxon>
    </lineage>
</organism>
<dbReference type="OrthoDB" id="21120at2759"/>
<protein>
    <submittedName>
        <fullName evidence="3">Casein kinase substrate phosphoprotein PP28-domain-containing protein</fullName>
    </submittedName>
</protein>
<feature type="compositionally biased region" description="Basic and acidic residues" evidence="1">
    <location>
        <begin position="19"/>
        <end position="30"/>
    </location>
</feature>
<gene>
    <name evidence="3" type="ORF">BJ554DRAFT_7966</name>
</gene>
<dbReference type="GO" id="GO:0016301">
    <property type="term" value="F:kinase activity"/>
    <property type="evidence" value="ECO:0007669"/>
    <property type="project" value="UniProtKB-KW"/>
</dbReference>
<feature type="non-terminal residue" evidence="3">
    <location>
        <position position="162"/>
    </location>
</feature>
<dbReference type="InterPro" id="IPR019380">
    <property type="entry name" value="Casein_kinase_sb_PP28"/>
</dbReference>
<evidence type="ECO:0000313" key="4">
    <source>
        <dbReference type="Proteomes" id="UP000673691"/>
    </source>
</evidence>
<feature type="domain" description="Casein kinase substrate phosphoprotein PP28" evidence="2">
    <location>
        <begin position="94"/>
        <end position="162"/>
    </location>
</feature>
<dbReference type="InterPro" id="IPR039876">
    <property type="entry name" value="HAP28"/>
</dbReference>
<keyword evidence="4" id="KW-1185">Reference proteome</keyword>
<feature type="compositionally biased region" description="Basic residues" evidence="1">
    <location>
        <begin position="1"/>
        <end position="12"/>
    </location>
</feature>
<accession>A0A8H7ZV99</accession>
<evidence type="ECO:0000313" key="3">
    <source>
        <dbReference type="EMBL" id="KAG5460035.1"/>
    </source>
</evidence>
<keyword evidence="3" id="KW-0418">Kinase</keyword>
<proteinExistence type="predicted"/>